<gene>
    <name evidence="1" type="ORF">UFOVP761_9</name>
</gene>
<organism evidence="1">
    <name type="scientific">uncultured Caudovirales phage</name>
    <dbReference type="NCBI Taxonomy" id="2100421"/>
    <lineage>
        <taxon>Viruses</taxon>
        <taxon>Duplodnaviria</taxon>
        <taxon>Heunggongvirae</taxon>
        <taxon>Uroviricota</taxon>
        <taxon>Caudoviricetes</taxon>
        <taxon>Peduoviridae</taxon>
        <taxon>Maltschvirus</taxon>
        <taxon>Maltschvirus maltsch</taxon>
    </lineage>
</organism>
<protein>
    <submittedName>
        <fullName evidence="1">Uncharacterized protein</fullName>
    </submittedName>
</protein>
<proteinExistence type="predicted"/>
<accession>A0A6J5NRU5</accession>
<evidence type="ECO:0000313" key="1">
    <source>
        <dbReference type="EMBL" id="CAB4161653.1"/>
    </source>
</evidence>
<dbReference type="EMBL" id="LR796718">
    <property type="protein sequence ID" value="CAB4161653.1"/>
    <property type="molecule type" value="Genomic_DNA"/>
</dbReference>
<sequence>MYAHIYRTRSSCTRGKFELILTAGADICDGVISTTYHATKTDAKRAAKLWGAIPHNY</sequence>
<name>A0A6J5NRU5_9CAUD</name>
<reference evidence="1" key="1">
    <citation type="submission" date="2020-04" db="EMBL/GenBank/DDBJ databases">
        <authorList>
            <person name="Chiriac C."/>
            <person name="Salcher M."/>
            <person name="Ghai R."/>
            <person name="Kavagutti S V."/>
        </authorList>
    </citation>
    <scope>NUCLEOTIDE SEQUENCE</scope>
</reference>